<sequence length="375" mass="44222">MDCIALFDAIFCIILRYITIKLITFRKFHIKLNTNLNYHCSEIELHQLGLLCLKQSNSTYGYHDIPFHSQEERNEEYHRLLNLTKEARLYPTHSWAGYDGPWIEDVWISTFCCNKSITEFGPYIPVFVPWLNIYKKKKHQYQKLVEPYFKMLKPDFLYITVAQSSYGIEGSVSTWNAVPPNILIISPSGKGHIPIFLHTREQQLVDPLPKKNTILFIGKLKRMNRLKIVRIFQNFFKENISVFTQKVANWSDLYRSYDLILSPRGNGRGCFRTTETLELGLIPILAFDDHLWVPYMNSSFPWKDIGFYLLSKDAEQFVDVVNKLTPERIEFMRKTIRKYRDSHITMNGTINQIGLFMKYGYAKSDLRCDRYYPTN</sequence>
<evidence type="ECO:0008006" key="3">
    <source>
        <dbReference type="Google" id="ProtNLM"/>
    </source>
</evidence>
<evidence type="ECO:0000313" key="1">
    <source>
        <dbReference type="EMBL" id="KAK8897464.1"/>
    </source>
</evidence>
<dbReference type="EMBL" id="JAPFFF010000002">
    <property type="protein sequence ID" value="KAK8897464.1"/>
    <property type="molecule type" value="Genomic_DNA"/>
</dbReference>
<keyword evidence="2" id="KW-1185">Reference proteome</keyword>
<dbReference type="Proteomes" id="UP001470230">
    <property type="component" value="Unassembled WGS sequence"/>
</dbReference>
<accession>A0ABR2L278</accession>
<evidence type="ECO:0000313" key="2">
    <source>
        <dbReference type="Proteomes" id="UP001470230"/>
    </source>
</evidence>
<name>A0ABR2L278_9EUKA</name>
<gene>
    <name evidence="1" type="ORF">M9Y10_015414</name>
</gene>
<proteinExistence type="predicted"/>
<comment type="caution">
    <text evidence="1">The sequence shown here is derived from an EMBL/GenBank/DDBJ whole genome shotgun (WGS) entry which is preliminary data.</text>
</comment>
<reference evidence="1 2" key="1">
    <citation type="submission" date="2024-04" db="EMBL/GenBank/DDBJ databases">
        <title>Tritrichomonas musculus Genome.</title>
        <authorList>
            <person name="Alves-Ferreira E."/>
            <person name="Grigg M."/>
            <person name="Lorenzi H."/>
            <person name="Galac M."/>
        </authorList>
    </citation>
    <scope>NUCLEOTIDE SEQUENCE [LARGE SCALE GENOMIC DNA]</scope>
    <source>
        <strain evidence="1 2">EAF2021</strain>
    </source>
</reference>
<protein>
    <recommendedName>
        <fullName evidence="3">Exostosin GT47 domain-containing protein</fullName>
    </recommendedName>
</protein>
<organism evidence="1 2">
    <name type="scientific">Tritrichomonas musculus</name>
    <dbReference type="NCBI Taxonomy" id="1915356"/>
    <lineage>
        <taxon>Eukaryota</taxon>
        <taxon>Metamonada</taxon>
        <taxon>Parabasalia</taxon>
        <taxon>Tritrichomonadida</taxon>
        <taxon>Tritrichomonadidae</taxon>
        <taxon>Tritrichomonas</taxon>
    </lineage>
</organism>